<comment type="caution">
    <text evidence="2">The sequence shown here is derived from an EMBL/GenBank/DDBJ whole genome shotgun (WGS) entry which is preliminary data.</text>
</comment>
<evidence type="ECO:0008006" key="4">
    <source>
        <dbReference type="Google" id="ProtNLM"/>
    </source>
</evidence>
<accession>A0ABT6G1A2</accession>
<dbReference type="Gene3D" id="2.60.40.1120">
    <property type="entry name" value="Carboxypeptidase-like, regulatory domain"/>
    <property type="match status" value="1"/>
</dbReference>
<organism evidence="2 3">
    <name type="scientific">Winogradskyella marincola</name>
    <dbReference type="NCBI Taxonomy" id="3037795"/>
    <lineage>
        <taxon>Bacteria</taxon>
        <taxon>Pseudomonadati</taxon>
        <taxon>Bacteroidota</taxon>
        <taxon>Flavobacteriia</taxon>
        <taxon>Flavobacteriales</taxon>
        <taxon>Flavobacteriaceae</taxon>
        <taxon>Winogradskyella</taxon>
    </lineage>
</organism>
<evidence type="ECO:0000256" key="1">
    <source>
        <dbReference type="SAM" id="SignalP"/>
    </source>
</evidence>
<evidence type="ECO:0000313" key="2">
    <source>
        <dbReference type="EMBL" id="MDG4715828.1"/>
    </source>
</evidence>
<dbReference type="Proteomes" id="UP001529085">
    <property type="component" value="Unassembled WGS sequence"/>
</dbReference>
<dbReference type="EMBL" id="JARSBN010000004">
    <property type="protein sequence ID" value="MDG4715828.1"/>
    <property type="molecule type" value="Genomic_DNA"/>
</dbReference>
<dbReference type="RefSeq" id="WP_278005284.1">
    <property type="nucleotide sequence ID" value="NZ_JARSBN010000004.1"/>
</dbReference>
<gene>
    <name evidence="2" type="ORF">P7122_08090</name>
</gene>
<proteinExistence type="predicted"/>
<dbReference type="SUPFAM" id="SSF49464">
    <property type="entry name" value="Carboxypeptidase regulatory domain-like"/>
    <property type="match status" value="1"/>
</dbReference>
<keyword evidence="3" id="KW-1185">Reference proteome</keyword>
<evidence type="ECO:0000313" key="3">
    <source>
        <dbReference type="Proteomes" id="UP001529085"/>
    </source>
</evidence>
<feature type="chain" id="PRO_5046902206" description="Carboxypeptidase regulatory-like domain-containing protein" evidence="1">
    <location>
        <begin position="24"/>
        <end position="606"/>
    </location>
</feature>
<dbReference type="InterPro" id="IPR008969">
    <property type="entry name" value="CarboxyPept-like_regulatory"/>
</dbReference>
<sequence>MKPTKLFQLLIFVFLISNFSCQKDDGPSGNNNPQENIPNTFSEYFGNEISRDFLGTVIDKNHNPIEGVTITIGNETTTTDTNGIFIIRDANVNERFGYVKAEKPGYIHASRSVVPSNGTNKVTIMMLEEMVVGTVSSGSSSTVTIDGGSSVSFDGNFTKEDGTAYDGSVDVIIHHLDPTDNDMSMQMPGMLYAENEDGAERMLQTLGMLAVELRGSGGEDLNLAEGSTSEIKVPVDASLMSIAPATIPLWYFDEVNGYWKEEGFATLQGNMYVGTVSHFSFWNCDIPAEAIMLCVEVLDEDGKELNNLTISITSNTFGTTYGYTNEIGQVCGYIPSNESLVLNIYNYAICGNTPLHIETIGPFSLDSGISVIVPENPSIIEETVIGTFNNCDGNPITEGYVQITYGGTTFTDAVNNDGSFEIIMLRCFEENTFSLIGSDFNNLQTTGEIYYTFTSSLTDIREINTCNTIDEFITYSIDDGAVQKLYIDSEDLATGSWSYKIQLHGGPGGLVFDKITINVPNELGSYNVGDNLGYNDEVVEIWLRFIENGNNSLYDLDSPEEHNITINVNKAAQYVGDYIDVNFSGDFSYYGNPTRTIVGSAHIKKH</sequence>
<reference evidence="2 3" key="1">
    <citation type="submission" date="2023-03" db="EMBL/GenBank/DDBJ databases">
        <title>Strain YYF002 represents a novel species in the genus Winogradskyella isolated from seawater.</title>
        <authorList>
            <person name="Fu Z.-Y."/>
        </authorList>
    </citation>
    <scope>NUCLEOTIDE SEQUENCE [LARGE SCALE GENOMIC DNA]</scope>
    <source>
        <strain evidence="2 3">YYF002</strain>
    </source>
</reference>
<keyword evidence="1" id="KW-0732">Signal</keyword>
<protein>
    <recommendedName>
        <fullName evidence="4">Carboxypeptidase regulatory-like domain-containing protein</fullName>
    </recommendedName>
</protein>
<name>A0ABT6G1A2_9FLAO</name>
<feature type="signal peptide" evidence="1">
    <location>
        <begin position="1"/>
        <end position="23"/>
    </location>
</feature>